<dbReference type="Gene3D" id="2.60.470.10">
    <property type="entry name" value="Acid-sensing ion channels like domains"/>
    <property type="match status" value="1"/>
</dbReference>
<evidence type="ECO:0000256" key="11">
    <source>
        <dbReference type="ARBA" id="ARBA00023303"/>
    </source>
</evidence>
<dbReference type="Proteomes" id="UP001652620">
    <property type="component" value="Chromosome 2"/>
</dbReference>
<keyword evidence="8 12" id="KW-0406">Ion transport</keyword>
<evidence type="ECO:0000256" key="3">
    <source>
        <dbReference type="ARBA" id="ARBA00022448"/>
    </source>
</evidence>
<keyword evidence="6 13" id="KW-1133">Transmembrane helix</keyword>
<dbReference type="Pfam" id="PF00858">
    <property type="entry name" value="ASC"/>
    <property type="match status" value="1"/>
</dbReference>
<evidence type="ECO:0000256" key="9">
    <source>
        <dbReference type="ARBA" id="ARBA00023136"/>
    </source>
</evidence>
<evidence type="ECO:0000256" key="4">
    <source>
        <dbReference type="ARBA" id="ARBA00022461"/>
    </source>
</evidence>
<keyword evidence="3 12" id="KW-0813">Transport</keyword>
<dbReference type="GeneID" id="105231107"/>
<evidence type="ECO:0000313" key="14">
    <source>
        <dbReference type="Proteomes" id="UP001652620"/>
    </source>
</evidence>
<reference evidence="14" key="1">
    <citation type="submission" date="2025-05" db="UniProtKB">
        <authorList>
            <consortium name="RefSeq"/>
        </authorList>
    </citation>
    <scope>NUCLEOTIDE SEQUENCE [LARGE SCALE GENOMIC DNA]</scope>
</reference>
<evidence type="ECO:0000256" key="12">
    <source>
        <dbReference type="RuleBase" id="RU000679"/>
    </source>
</evidence>
<dbReference type="GO" id="GO:0015280">
    <property type="term" value="F:ligand-gated sodium channel activity"/>
    <property type="evidence" value="ECO:0007669"/>
    <property type="project" value="TreeGrafter"/>
</dbReference>
<proteinExistence type="inferred from homology"/>
<evidence type="ECO:0000313" key="15">
    <source>
        <dbReference type="RefSeq" id="XP_029408209.2"/>
    </source>
</evidence>
<dbReference type="InterPro" id="IPR001873">
    <property type="entry name" value="ENaC"/>
</dbReference>
<evidence type="ECO:0000256" key="1">
    <source>
        <dbReference type="ARBA" id="ARBA00004141"/>
    </source>
</evidence>
<evidence type="ECO:0000256" key="5">
    <source>
        <dbReference type="ARBA" id="ARBA00022692"/>
    </source>
</evidence>
<reference evidence="15" key="2">
    <citation type="submission" date="2025-08" db="UniProtKB">
        <authorList>
            <consortium name="RefSeq"/>
        </authorList>
    </citation>
    <scope>IDENTIFICATION</scope>
    <source>
        <tissue evidence="15">Adult</tissue>
    </source>
</reference>
<accession>A0A8N4L7N8</accession>
<dbReference type="OrthoDB" id="6436100at2759"/>
<name>A0A8N4L7N8_BACDO</name>
<dbReference type="KEGG" id="bdr:105231107"/>
<feature type="transmembrane region" description="Helical" evidence="13">
    <location>
        <begin position="504"/>
        <end position="525"/>
    </location>
</feature>
<keyword evidence="10 12" id="KW-0739">Sodium transport</keyword>
<comment type="similarity">
    <text evidence="2 12">Belongs to the amiloride-sensitive sodium channel (TC 1.A.6) family.</text>
</comment>
<feature type="transmembrane region" description="Helical" evidence="13">
    <location>
        <begin position="63"/>
        <end position="84"/>
    </location>
</feature>
<sequence length="551" mass="63697">MKSTSSAIWWIKSPKKTSKRAIKKRKQSVGARFSNDMTDLFRNISMHAYGKLVDNTLNVWEKLIWLAVHLTTMFTLFTILSLIWEQFVAQYIVINLSNPLYPIESVAFPSISICSNNRISRQAALAYAKELSAKDLQGRSVEYFMEHLKFFIHFYQKFDMDVDAEAFSNFQALLDKYDTYENDTFYDTRRVAEMLTPTCESLIRNCKLSGVEVECFSRKTFQKSLTTYGFCCTFNTGNFYNNRKMRDQFVNSELGLTVVLNTSHKDDFMSLLNIDGYIVIVHDSDIFADTTSGESHELFITYGEESFLALHALLVYTEPNLSSFSPHTRKCYFEDEFSLYTTRTQWNYSFSNCVTRCRIRSIMALCRCIPFYMDTTLLSDKDGAIYCTLQHVPCLLSYKFKWNNVLTHREFVPGLQRAYEEALYCPECLPACNDIQYGVSFMALPIDRFLATTTKAELDNIGLDLEEMSVLRIHFDEPYAKYYKRVVGNTWFEALCTVGNVTSIFLGFSIVAAFEIGFFATKYLILAIRSAISQDHKEGKKKDEMQLYICP</sequence>
<dbReference type="AlphaFoldDB" id="A0A8N4L7N8"/>
<dbReference type="GO" id="GO:0005886">
    <property type="term" value="C:plasma membrane"/>
    <property type="evidence" value="ECO:0007669"/>
    <property type="project" value="TreeGrafter"/>
</dbReference>
<evidence type="ECO:0000256" key="13">
    <source>
        <dbReference type="SAM" id="Phobius"/>
    </source>
</evidence>
<protein>
    <submittedName>
        <fullName evidence="15">Pickpocket protein 19</fullName>
    </submittedName>
</protein>
<dbReference type="RefSeq" id="XP_029408209.2">
    <property type="nucleotide sequence ID" value="XM_029552349.2"/>
</dbReference>
<keyword evidence="9 13" id="KW-0472">Membrane</keyword>
<evidence type="ECO:0000256" key="6">
    <source>
        <dbReference type="ARBA" id="ARBA00022989"/>
    </source>
</evidence>
<evidence type="ECO:0000256" key="7">
    <source>
        <dbReference type="ARBA" id="ARBA00023053"/>
    </source>
</evidence>
<keyword evidence="4 12" id="KW-0894">Sodium channel</keyword>
<keyword evidence="14" id="KW-1185">Reference proteome</keyword>
<evidence type="ECO:0000256" key="10">
    <source>
        <dbReference type="ARBA" id="ARBA00023201"/>
    </source>
</evidence>
<evidence type="ECO:0000256" key="2">
    <source>
        <dbReference type="ARBA" id="ARBA00007193"/>
    </source>
</evidence>
<dbReference type="PANTHER" id="PTHR11690">
    <property type="entry name" value="AMILORIDE-SENSITIVE SODIUM CHANNEL-RELATED"/>
    <property type="match status" value="1"/>
</dbReference>
<comment type="subcellular location">
    <subcellularLocation>
        <location evidence="1">Membrane</location>
        <topology evidence="1">Multi-pass membrane protein</topology>
    </subcellularLocation>
</comment>
<organism evidence="14 15">
    <name type="scientific">Bactrocera dorsalis</name>
    <name type="common">Oriental fruit fly</name>
    <name type="synonym">Dacus dorsalis</name>
    <dbReference type="NCBI Taxonomy" id="27457"/>
    <lineage>
        <taxon>Eukaryota</taxon>
        <taxon>Metazoa</taxon>
        <taxon>Ecdysozoa</taxon>
        <taxon>Arthropoda</taxon>
        <taxon>Hexapoda</taxon>
        <taxon>Insecta</taxon>
        <taxon>Pterygota</taxon>
        <taxon>Neoptera</taxon>
        <taxon>Endopterygota</taxon>
        <taxon>Diptera</taxon>
        <taxon>Brachycera</taxon>
        <taxon>Muscomorpha</taxon>
        <taxon>Tephritoidea</taxon>
        <taxon>Tephritidae</taxon>
        <taxon>Bactrocera</taxon>
        <taxon>Bactrocera</taxon>
    </lineage>
</organism>
<keyword evidence="11 12" id="KW-0407">Ion channel</keyword>
<keyword evidence="5 12" id="KW-0812">Transmembrane</keyword>
<gene>
    <name evidence="15" type="primary">LOC105231107</name>
</gene>
<keyword evidence="7" id="KW-0915">Sodium</keyword>
<evidence type="ECO:0000256" key="8">
    <source>
        <dbReference type="ARBA" id="ARBA00023065"/>
    </source>
</evidence>
<dbReference type="PANTHER" id="PTHR11690:SF253">
    <property type="entry name" value="PICKPOCKET 18-RELATED"/>
    <property type="match status" value="1"/>
</dbReference>